<dbReference type="GO" id="GO:0001510">
    <property type="term" value="P:RNA methylation"/>
    <property type="evidence" value="ECO:0007669"/>
    <property type="project" value="InterPro"/>
</dbReference>
<evidence type="ECO:0000259" key="8">
    <source>
        <dbReference type="PROSITE" id="PS51686"/>
    </source>
</evidence>
<gene>
    <name evidence="9" type="ORF">HUK65_02290</name>
</gene>
<dbReference type="Proteomes" id="UP000529417">
    <property type="component" value="Unassembled WGS sequence"/>
</dbReference>
<dbReference type="AlphaFoldDB" id="A0A7Z0HWV5"/>
<dbReference type="EMBL" id="JACBXS010000003">
    <property type="protein sequence ID" value="NYS23805.1"/>
    <property type="molecule type" value="Genomic_DNA"/>
</dbReference>
<feature type="compositionally biased region" description="Pro residues" evidence="7">
    <location>
        <begin position="1"/>
        <end position="20"/>
    </location>
</feature>
<organism evidence="9 10">
    <name type="scientific">Rhabdonatronobacter sediminivivens</name>
    <dbReference type="NCBI Taxonomy" id="2743469"/>
    <lineage>
        <taxon>Bacteria</taxon>
        <taxon>Pseudomonadati</taxon>
        <taxon>Pseudomonadota</taxon>
        <taxon>Alphaproteobacteria</taxon>
        <taxon>Rhodobacterales</taxon>
        <taxon>Paracoccaceae</taxon>
        <taxon>Rhabdonatronobacter</taxon>
    </lineage>
</organism>
<dbReference type="InterPro" id="IPR029063">
    <property type="entry name" value="SAM-dependent_MTases_sf"/>
</dbReference>
<feature type="domain" description="SAM-dependent MTase RsmB/NOP-type" evidence="8">
    <location>
        <begin position="150"/>
        <end position="445"/>
    </location>
</feature>
<dbReference type="PROSITE" id="PS01153">
    <property type="entry name" value="NOL1_NOP2_SUN"/>
    <property type="match status" value="1"/>
</dbReference>
<dbReference type="PRINTS" id="PR02008">
    <property type="entry name" value="RCMTFAMILY"/>
</dbReference>
<keyword evidence="5 6" id="KW-0694">RNA-binding</keyword>
<dbReference type="CDD" id="cd02440">
    <property type="entry name" value="AdoMet_MTases"/>
    <property type="match status" value="1"/>
</dbReference>
<feature type="binding site" evidence="6">
    <location>
        <begin position="260"/>
        <end position="266"/>
    </location>
    <ligand>
        <name>S-adenosyl-L-methionine</name>
        <dbReference type="ChEBI" id="CHEBI:59789"/>
    </ligand>
</feature>
<evidence type="ECO:0000256" key="3">
    <source>
        <dbReference type="ARBA" id="ARBA00022679"/>
    </source>
</evidence>
<evidence type="ECO:0000256" key="5">
    <source>
        <dbReference type="ARBA" id="ARBA00022884"/>
    </source>
</evidence>
<evidence type="ECO:0000256" key="7">
    <source>
        <dbReference type="SAM" id="MobiDB-lite"/>
    </source>
</evidence>
<feature type="binding site" evidence="6">
    <location>
        <position position="323"/>
    </location>
    <ligand>
        <name>S-adenosyl-L-methionine</name>
        <dbReference type="ChEBI" id="CHEBI:59789"/>
    </ligand>
</feature>
<dbReference type="Pfam" id="PF01029">
    <property type="entry name" value="NusB"/>
    <property type="match status" value="1"/>
</dbReference>
<feature type="active site" description="Nucleophile" evidence="6">
    <location>
        <position position="380"/>
    </location>
</feature>
<dbReference type="SUPFAM" id="SSF53335">
    <property type="entry name" value="S-adenosyl-L-methionine-dependent methyltransferases"/>
    <property type="match status" value="1"/>
</dbReference>
<dbReference type="GO" id="GO:0003723">
    <property type="term" value="F:RNA binding"/>
    <property type="evidence" value="ECO:0007669"/>
    <property type="project" value="UniProtKB-UniRule"/>
</dbReference>
<dbReference type="SUPFAM" id="SSF48013">
    <property type="entry name" value="NusB-like"/>
    <property type="match status" value="1"/>
</dbReference>
<keyword evidence="4 6" id="KW-0949">S-adenosyl-L-methionine</keyword>
<dbReference type="InterPro" id="IPR018314">
    <property type="entry name" value="RsmB/NOL1/NOP2-like_CS"/>
</dbReference>
<dbReference type="InterPro" id="IPR023267">
    <property type="entry name" value="RCMT"/>
</dbReference>
<evidence type="ECO:0000256" key="6">
    <source>
        <dbReference type="PROSITE-ProRule" id="PRU01023"/>
    </source>
</evidence>
<evidence type="ECO:0000256" key="2">
    <source>
        <dbReference type="ARBA" id="ARBA00022603"/>
    </source>
</evidence>
<evidence type="ECO:0000313" key="9">
    <source>
        <dbReference type="EMBL" id="NYS23805.1"/>
    </source>
</evidence>
<dbReference type="InterPro" id="IPR035926">
    <property type="entry name" value="NusB-like_sf"/>
</dbReference>
<comment type="similarity">
    <text evidence="1 6">Belongs to the class I-like SAM-binding methyltransferase superfamily. RsmB/NOP family.</text>
</comment>
<evidence type="ECO:0000256" key="1">
    <source>
        <dbReference type="ARBA" id="ARBA00007494"/>
    </source>
</evidence>
<dbReference type="RefSeq" id="WP_179904510.1">
    <property type="nucleotide sequence ID" value="NZ_JACBXS010000003.1"/>
</dbReference>
<feature type="region of interest" description="Disordered" evidence="7">
    <location>
        <begin position="1"/>
        <end position="24"/>
    </location>
</feature>
<dbReference type="GO" id="GO:0008173">
    <property type="term" value="F:RNA methyltransferase activity"/>
    <property type="evidence" value="ECO:0007669"/>
    <property type="project" value="InterPro"/>
</dbReference>
<evidence type="ECO:0000256" key="4">
    <source>
        <dbReference type="ARBA" id="ARBA00022691"/>
    </source>
</evidence>
<accession>A0A7Z0HWV5</accession>
<evidence type="ECO:0000313" key="10">
    <source>
        <dbReference type="Proteomes" id="UP000529417"/>
    </source>
</evidence>
<comment type="caution">
    <text evidence="9">The sequence shown here is derived from an EMBL/GenBank/DDBJ whole genome shotgun (WGS) entry which is preliminary data.</text>
</comment>
<dbReference type="GO" id="GO:0006355">
    <property type="term" value="P:regulation of DNA-templated transcription"/>
    <property type="evidence" value="ECO:0007669"/>
    <property type="project" value="InterPro"/>
</dbReference>
<name>A0A7Z0HWV5_9RHOB</name>
<dbReference type="PANTHER" id="PTHR22807">
    <property type="entry name" value="NOP2 YEAST -RELATED NOL1/NOP2/FMU SUN DOMAIN-CONTAINING"/>
    <property type="match status" value="1"/>
</dbReference>
<dbReference type="PANTHER" id="PTHR22807:SF61">
    <property type="entry name" value="NOL1_NOP2_SUN FAMILY PROTEIN _ ANTITERMINATION NUSB DOMAIN-CONTAINING PROTEIN"/>
    <property type="match status" value="1"/>
</dbReference>
<keyword evidence="3 6" id="KW-0808">Transferase</keyword>
<dbReference type="InterPro" id="IPR001678">
    <property type="entry name" value="MeTrfase_RsmB-F_NOP2_dom"/>
</dbReference>
<dbReference type="Gene3D" id="3.40.50.150">
    <property type="entry name" value="Vaccinia Virus protein VP39"/>
    <property type="match status" value="1"/>
</dbReference>
<sequence>MPPPPPRRPRPGPAPRPAPPADARAGALALLRATLGRGQTLAEARSTADTPFSRLPPPDQARALRLALSTLRNLDRADTTLSPHLRTPPPEPARTILRLAICECMVFDAPAHGVVNAAVALTRTSRKGAGLAGLVNAVLRKATATPRSTWDTLPPQRLPAWLRKPLTRAWGKARVSAMEVAHLQGAPLDLTLRRPDQAAHWAAQLGAELLPTGSLRLPAGAQVTALPGYAQGAWWVQDAAAALPAQLLAPAPGARVLDLCAAPGGKTLQLAAMGADVTALDISAPRLERLHRNLARTGLRAQVATADALDWRPEAPFDAILLDAPCSASGTIRRHPDMPMARKPADLEALRSLQARLLDRALDPAQGLLRSDGRVVYCTCSLLPQEGEDQIAAALHRHPQIRLRTPSLPGVDPAWMHQGGLRTRPDHWAGRGGLDGFFMAVLDHCPDATTGA</sequence>
<keyword evidence="10" id="KW-1185">Reference proteome</keyword>
<dbReference type="Gene3D" id="1.10.940.10">
    <property type="entry name" value="NusB-like"/>
    <property type="match status" value="1"/>
</dbReference>
<feature type="region of interest" description="Disordered" evidence="7">
    <location>
        <begin position="39"/>
        <end position="58"/>
    </location>
</feature>
<dbReference type="Pfam" id="PF01189">
    <property type="entry name" value="Methyltr_RsmB-F"/>
    <property type="match status" value="1"/>
</dbReference>
<feature type="binding site" evidence="6">
    <location>
        <position position="307"/>
    </location>
    <ligand>
        <name>S-adenosyl-L-methionine</name>
        <dbReference type="ChEBI" id="CHEBI:59789"/>
    </ligand>
</feature>
<feature type="binding site" evidence="6">
    <location>
        <position position="281"/>
    </location>
    <ligand>
        <name>S-adenosyl-L-methionine</name>
        <dbReference type="ChEBI" id="CHEBI:59789"/>
    </ligand>
</feature>
<reference evidence="9 10" key="1">
    <citation type="journal article" date="2000" name="Arch. Microbiol.">
        <title>Rhodobaca bogoriensis gen. nov. and sp. nov., an alkaliphilic purple nonsulfur bacterium from African Rift Valley soda lakes.</title>
        <authorList>
            <person name="Milford A.D."/>
            <person name="Achenbach L.A."/>
            <person name="Jung D.O."/>
            <person name="Madigan M.T."/>
        </authorList>
    </citation>
    <scope>NUCLEOTIDE SEQUENCE [LARGE SCALE GENOMIC DNA]</scope>
    <source>
        <strain evidence="9 10">2376</strain>
    </source>
</reference>
<proteinExistence type="inferred from homology"/>
<dbReference type="InterPro" id="IPR049560">
    <property type="entry name" value="MeTrfase_RsmB-F_NOP2_cat"/>
</dbReference>
<dbReference type="PROSITE" id="PS51686">
    <property type="entry name" value="SAM_MT_RSMB_NOP"/>
    <property type="match status" value="1"/>
</dbReference>
<protein>
    <submittedName>
        <fullName evidence="9">Methyltransferase domain-containing protein</fullName>
    </submittedName>
</protein>
<keyword evidence="2 6" id="KW-0489">Methyltransferase</keyword>
<dbReference type="InterPro" id="IPR006027">
    <property type="entry name" value="NusB_RsmB_TIM44"/>
</dbReference>